<keyword evidence="5" id="KW-0328">Glycosyltransferase</keyword>
<dbReference type="eggNOG" id="ENOG502QQTU">
    <property type="taxonomic scope" value="Eukaryota"/>
</dbReference>
<evidence type="ECO:0000313" key="10">
    <source>
        <dbReference type="EMBL" id="EEH57266.1"/>
    </source>
</evidence>
<dbReference type="RefSeq" id="XP_003058811.1">
    <property type="nucleotide sequence ID" value="XM_003058765.1"/>
</dbReference>
<feature type="domain" description="Carbohydrate binding module family 25" evidence="9">
    <location>
        <begin position="372"/>
        <end position="466"/>
    </location>
</feature>
<evidence type="ECO:0000256" key="3">
    <source>
        <dbReference type="ARBA" id="ARBA00010281"/>
    </source>
</evidence>
<organism evidence="11">
    <name type="scientific">Micromonas pusilla (strain CCMP1545)</name>
    <name type="common">Picoplanktonic green alga</name>
    <dbReference type="NCBI Taxonomy" id="564608"/>
    <lineage>
        <taxon>Eukaryota</taxon>
        <taxon>Viridiplantae</taxon>
        <taxon>Chlorophyta</taxon>
        <taxon>Mamiellophyceae</taxon>
        <taxon>Mamiellales</taxon>
        <taxon>Mamiellaceae</taxon>
        <taxon>Micromonas</taxon>
    </lineage>
</organism>
<evidence type="ECO:0000256" key="6">
    <source>
        <dbReference type="ARBA" id="ARBA00022679"/>
    </source>
</evidence>
<dbReference type="InterPro" id="IPR013783">
    <property type="entry name" value="Ig-like_fold"/>
</dbReference>
<keyword evidence="11" id="KW-1185">Reference proteome</keyword>
<dbReference type="Pfam" id="PF16760">
    <property type="entry name" value="CBM53"/>
    <property type="match status" value="2"/>
</dbReference>
<dbReference type="InterPro" id="IPR013534">
    <property type="entry name" value="Starch_synth_cat_dom"/>
</dbReference>
<dbReference type="GO" id="GO:2001070">
    <property type="term" value="F:starch binding"/>
    <property type="evidence" value="ECO:0007669"/>
    <property type="project" value="InterPro"/>
</dbReference>
<dbReference type="GeneID" id="9684250"/>
<evidence type="ECO:0000256" key="2">
    <source>
        <dbReference type="ARBA" id="ARBA00004727"/>
    </source>
</evidence>
<protein>
    <recommendedName>
        <fullName evidence="4">starch synthase</fullName>
        <ecNumber evidence="4">2.4.1.21</ecNumber>
    </recommendedName>
</protein>
<dbReference type="GO" id="GO:0009011">
    <property type="term" value="F:alpha-1,4-glucan glucosyltransferase (ADP-glucose donor) activity"/>
    <property type="evidence" value="ECO:0007669"/>
    <property type="project" value="UniProtKB-EC"/>
</dbReference>
<dbReference type="GO" id="GO:0019252">
    <property type="term" value="P:starch biosynthetic process"/>
    <property type="evidence" value="ECO:0007669"/>
    <property type="project" value="UniProtKB-UniPathway"/>
</dbReference>
<dbReference type="CDD" id="cd03791">
    <property type="entry name" value="GT5_Glycogen_synthase_DULL1-like"/>
    <property type="match status" value="1"/>
</dbReference>
<name>C1MT65_MICPC</name>
<evidence type="ECO:0000256" key="7">
    <source>
        <dbReference type="ARBA" id="ARBA00022922"/>
    </source>
</evidence>
<dbReference type="Gene3D" id="2.60.40.10">
    <property type="entry name" value="Immunoglobulins"/>
    <property type="match status" value="1"/>
</dbReference>
<dbReference type="Proteomes" id="UP000001876">
    <property type="component" value="Unassembled WGS sequence"/>
</dbReference>
<dbReference type="OrthoDB" id="2018403at2759"/>
<dbReference type="InterPro" id="IPR001296">
    <property type="entry name" value="Glyco_trans_1"/>
</dbReference>
<feature type="domain" description="Carbohydrate binding module family 25" evidence="9">
    <location>
        <begin position="56"/>
        <end position="142"/>
    </location>
</feature>
<comment type="pathway">
    <text evidence="2">Glycan biosynthesis; starch biosynthesis.</text>
</comment>
<dbReference type="KEGG" id="mpp:MICPUCDRAFT_33450"/>
<keyword evidence="7" id="KW-0750">Starch biosynthesis</keyword>
<accession>C1MT65</accession>
<evidence type="ECO:0000313" key="11">
    <source>
        <dbReference type="Proteomes" id="UP000001876"/>
    </source>
</evidence>
<dbReference type="PANTHER" id="PTHR46083">
    <property type="match status" value="1"/>
</dbReference>
<dbReference type="InterPro" id="IPR011835">
    <property type="entry name" value="GS/SS"/>
</dbReference>
<dbReference type="SMART" id="SM01066">
    <property type="entry name" value="CBM_25"/>
    <property type="match status" value="3"/>
</dbReference>
<dbReference type="InterPro" id="IPR005085">
    <property type="entry name" value="CBM25"/>
</dbReference>
<dbReference type="Pfam" id="PF08323">
    <property type="entry name" value="Glyco_transf_5"/>
    <property type="match status" value="1"/>
</dbReference>
<dbReference type="GO" id="GO:0004373">
    <property type="term" value="F:alpha-1,4-glucan glucosyltransferase (UDP-glucose donor) activity"/>
    <property type="evidence" value="ECO:0007669"/>
    <property type="project" value="InterPro"/>
</dbReference>
<dbReference type="STRING" id="564608.C1MT65"/>
<feature type="domain" description="Carbohydrate binding module family 25" evidence="9">
    <location>
        <begin position="218"/>
        <end position="300"/>
    </location>
</feature>
<sequence length="935" mass="104160">MTGDELDRAIEEQKAKLAAAQAAYAAAAGETPIPPHVAAGPTDVLFFTVPDRLVAGKPAKIYINTWNSGILKDKHNVRITAGYNDWKLENFDTSMKPVGDVAKGCFYTELEVPELAYGLNFVLEADGQWDNNNKDNWYADVHFGKSREEIVTLMKEKKEYDEDFAIASKEIETERYEEGSRRENVADGEIHMYGRCIVRTHDNLEAGKMAYLLFNKAHNPIGGPSGKLIAHIGTNKFAMGTEAELILEPVKTERVDDDNYWYGASFLVPPTAYTLDFVISDEKKENWDNNDGNDYRLLVDTFGGATEKDWDARVQKRIKKLAEQRIIDAENRKIWEAARKVERAEKRRKARMVTVKQQQHIMTCEPTIVNAGDEVTIKYNPGNTNLSEAETVYITGGFNRWTHADNIPETAMIPSAAAGVGTEALVEFKVKVPEDAWMMDFVFSDGVGEGATYDNHFGRDYHVPIEGSTTERPPLHVMHVSVEMAPIAKVGGLGDVITALARAVADQGNLVEIILPHYQFFGASPMLQHMEYETNFDWGGCGITVSRCIVENIQVFFIQPSNGMFAKDAVYGWNDDGQRFDFFCNAALEFLLQTGRQPDILHCHDWSTAEVAGAFWGNYHQYGLWKPNVVFTIHNMNYGQAKIGMASAASQVTTTVSPSYAGEVSGHPAVSGATAYGKFHGVRNGIDPEIWDPDTDQFLPMNYNADTHEAGKRRAREEIQGRLGLTWGADQPLVGVVSRLTAQKGLDLIKHSIGHSLKRGAQFVLLGSAPDPRVQGDFNALAGSMGGPNAAFCFAFDEPLSHLVYAAADFILVPSMFEPCGLTQMISMRYGAVPVVRATGGLRDTVFDLDNDKERAAWEVDGSTDYKATGDQTNGFSFDMTDTQGLEYALDRALDSYYNDKKWFRSLQERIMRQDWSWNRPALDYIELYYAAIGK</sequence>
<dbReference type="UniPathway" id="UPA00152"/>
<evidence type="ECO:0000256" key="1">
    <source>
        <dbReference type="ARBA" id="ARBA00001478"/>
    </source>
</evidence>
<dbReference type="HAMAP" id="MF_00484">
    <property type="entry name" value="Glycogen_synth"/>
    <property type="match status" value="1"/>
</dbReference>
<dbReference type="OMA" id="CCKLHIP"/>
<reference evidence="10 11" key="1">
    <citation type="journal article" date="2009" name="Science">
        <title>Green evolution and dynamic adaptations revealed by genomes of the marine picoeukaryotes Micromonas.</title>
        <authorList>
            <person name="Worden A.Z."/>
            <person name="Lee J.H."/>
            <person name="Mock T."/>
            <person name="Rouze P."/>
            <person name="Simmons M.P."/>
            <person name="Aerts A.L."/>
            <person name="Allen A.E."/>
            <person name="Cuvelier M.L."/>
            <person name="Derelle E."/>
            <person name="Everett M.V."/>
            <person name="Foulon E."/>
            <person name="Grimwood J."/>
            <person name="Gundlach H."/>
            <person name="Henrissat B."/>
            <person name="Napoli C."/>
            <person name="McDonald S.M."/>
            <person name="Parker M.S."/>
            <person name="Rombauts S."/>
            <person name="Salamov A."/>
            <person name="Von Dassow P."/>
            <person name="Badger J.H."/>
            <person name="Coutinho P.M."/>
            <person name="Demir E."/>
            <person name="Dubchak I."/>
            <person name="Gentemann C."/>
            <person name="Eikrem W."/>
            <person name="Gready J.E."/>
            <person name="John U."/>
            <person name="Lanier W."/>
            <person name="Lindquist E.A."/>
            <person name="Lucas S."/>
            <person name="Mayer K.F."/>
            <person name="Moreau H."/>
            <person name="Not F."/>
            <person name="Otillar R."/>
            <person name="Panaud O."/>
            <person name="Pangilinan J."/>
            <person name="Paulsen I."/>
            <person name="Piegu B."/>
            <person name="Poliakov A."/>
            <person name="Robbens S."/>
            <person name="Schmutz J."/>
            <person name="Toulza E."/>
            <person name="Wyss T."/>
            <person name="Zelensky A."/>
            <person name="Zhou K."/>
            <person name="Armbrust E.V."/>
            <person name="Bhattacharya D."/>
            <person name="Goodenough U.W."/>
            <person name="Van de Peer Y."/>
            <person name="Grigoriev I.V."/>
        </authorList>
    </citation>
    <scope>NUCLEOTIDE SEQUENCE [LARGE SCALE GENOMIC DNA]</scope>
    <source>
        <strain evidence="10 11">CCMP1545</strain>
    </source>
</reference>
<evidence type="ECO:0000256" key="8">
    <source>
        <dbReference type="SAM" id="Coils"/>
    </source>
</evidence>
<proteinExistence type="inferred from homology"/>
<dbReference type="Pfam" id="PF00534">
    <property type="entry name" value="Glycos_transf_1"/>
    <property type="match status" value="1"/>
</dbReference>
<gene>
    <name evidence="10" type="primary">SSIIIA</name>
    <name evidence="10" type="ORF">MICPUCDRAFT_33450</name>
</gene>
<dbReference type="EC" id="2.4.1.21" evidence="4"/>
<evidence type="ECO:0000259" key="9">
    <source>
        <dbReference type="SMART" id="SM01066"/>
    </source>
</evidence>
<keyword evidence="6 10" id="KW-0808">Transferase</keyword>
<dbReference type="PANTHER" id="PTHR46083:SF5">
    <property type="entry name" value="STARCH SYNTHASE 3, CHLOROPLASTIC_AMYLOPLASTIC"/>
    <property type="match status" value="1"/>
</dbReference>
<dbReference type="SUPFAM" id="SSF53756">
    <property type="entry name" value="UDP-Glycosyltransferase/glycogen phosphorylase"/>
    <property type="match status" value="1"/>
</dbReference>
<evidence type="ECO:0000256" key="4">
    <source>
        <dbReference type="ARBA" id="ARBA00012588"/>
    </source>
</evidence>
<dbReference type="AlphaFoldDB" id="C1MT65"/>
<dbReference type="Gene3D" id="3.40.50.2000">
    <property type="entry name" value="Glycogen Phosphorylase B"/>
    <property type="match status" value="2"/>
</dbReference>
<evidence type="ECO:0000256" key="5">
    <source>
        <dbReference type="ARBA" id="ARBA00022676"/>
    </source>
</evidence>
<comment type="catalytic activity">
    <reaction evidence="1">
        <text>[(1-&gt;4)-alpha-D-glucosyl](n) + ADP-alpha-D-glucose = [(1-&gt;4)-alpha-D-glucosyl](n+1) + ADP + H(+)</text>
        <dbReference type="Rhea" id="RHEA:18189"/>
        <dbReference type="Rhea" id="RHEA-COMP:9584"/>
        <dbReference type="Rhea" id="RHEA-COMP:9587"/>
        <dbReference type="ChEBI" id="CHEBI:15378"/>
        <dbReference type="ChEBI" id="CHEBI:15444"/>
        <dbReference type="ChEBI" id="CHEBI:57498"/>
        <dbReference type="ChEBI" id="CHEBI:456216"/>
        <dbReference type="EC" id="2.4.1.21"/>
    </reaction>
</comment>
<comment type="similarity">
    <text evidence="3">Belongs to the glycosyltransferase 1 family. Bacterial/plant glycogen synthase subfamily.</text>
</comment>
<keyword evidence="8" id="KW-0175">Coiled coil</keyword>
<feature type="coiled-coil region" evidence="8">
    <location>
        <begin position="3"/>
        <end position="30"/>
    </location>
</feature>
<dbReference type="EMBL" id="GG663739">
    <property type="protein sequence ID" value="EEH57266.1"/>
    <property type="molecule type" value="Genomic_DNA"/>
</dbReference>